<feature type="transmembrane region" description="Helical" evidence="7">
    <location>
        <begin position="107"/>
        <end position="124"/>
    </location>
</feature>
<organism evidence="9 10">
    <name type="scientific">Actinomadura geliboluensis</name>
    <dbReference type="NCBI Taxonomy" id="882440"/>
    <lineage>
        <taxon>Bacteria</taxon>
        <taxon>Bacillati</taxon>
        <taxon>Actinomycetota</taxon>
        <taxon>Actinomycetes</taxon>
        <taxon>Streptosporangiales</taxon>
        <taxon>Thermomonosporaceae</taxon>
        <taxon>Actinomadura</taxon>
    </lineage>
</organism>
<dbReference type="AlphaFoldDB" id="A0A5S4GMS5"/>
<dbReference type="GO" id="GO:0005886">
    <property type="term" value="C:plasma membrane"/>
    <property type="evidence" value="ECO:0007669"/>
    <property type="project" value="UniProtKB-SubCell"/>
</dbReference>
<accession>A0A5S4GMS5</accession>
<feature type="transmembrane region" description="Helical" evidence="7">
    <location>
        <begin position="184"/>
        <end position="209"/>
    </location>
</feature>
<keyword evidence="4 7" id="KW-0812">Transmembrane</keyword>
<evidence type="ECO:0000256" key="3">
    <source>
        <dbReference type="ARBA" id="ARBA00022475"/>
    </source>
</evidence>
<dbReference type="SUPFAM" id="SSF161098">
    <property type="entry name" value="MetI-like"/>
    <property type="match status" value="1"/>
</dbReference>
<keyword evidence="2 7" id="KW-0813">Transport</keyword>
<sequence>MPPSVALSIAFLLVVLLCAAVPAVLAPLDPARIQAEEALQGASSAHLLGTDDLGRDILSRVVAGARSAILGPAIVAVATAVLSTALALAAGYYGGRLDDLIGRAADLVYAIPALILAIVVVGLFGGGYPLAIAVLVVFNTPTALRILRATVIEHRRLPYVEAAETLGVPPRTIMLRHLLPNLEAMLVTTVFLGFTYGMVELSALSFLGLGVPPGSSDWGRMLAENRVQVFQNVWAALAPGIALVGTVVAANLLGDWGYRRLERRRAER</sequence>
<evidence type="ECO:0000256" key="1">
    <source>
        <dbReference type="ARBA" id="ARBA00004651"/>
    </source>
</evidence>
<keyword evidence="10" id="KW-1185">Reference proteome</keyword>
<comment type="similarity">
    <text evidence="7">Belongs to the binding-protein-dependent transport system permease family.</text>
</comment>
<protein>
    <submittedName>
        <fullName evidence="9">ABC transporter permease</fullName>
    </submittedName>
</protein>
<dbReference type="Proteomes" id="UP000305238">
    <property type="component" value="Unassembled WGS sequence"/>
</dbReference>
<feature type="transmembrane region" description="Helical" evidence="7">
    <location>
        <begin position="69"/>
        <end position="95"/>
    </location>
</feature>
<dbReference type="EMBL" id="VCKZ01000213">
    <property type="protein sequence ID" value="TMR34109.1"/>
    <property type="molecule type" value="Genomic_DNA"/>
</dbReference>
<evidence type="ECO:0000256" key="7">
    <source>
        <dbReference type="RuleBase" id="RU363032"/>
    </source>
</evidence>
<evidence type="ECO:0000259" key="8">
    <source>
        <dbReference type="PROSITE" id="PS50928"/>
    </source>
</evidence>
<dbReference type="Pfam" id="PF00528">
    <property type="entry name" value="BPD_transp_1"/>
    <property type="match status" value="1"/>
</dbReference>
<dbReference type="Gene3D" id="1.10.3720.10">
    <property type="entry name" value="MetI-like"/>
    <property type="match status" value="1"/>
</dbReference>
<proteinExistence type="inferred from homology"/>
<dbReference type="GO" id="GO:0055085">
    <property type="term" value="P:transmembrane transport"/>
    <property type="evidence" value="ECO:0007669"/>
    <property type="project" value="InterPro"/>
</dbReference>
<dbReference type="CDD" id="cd06261">
    <property type="entry name" value="TM_PBP2"/>
    <property type="match status" value="1"/>
</dbReference>
<dbReference type="InterPro" id="IPR050366">
    <property type="entry name" value="BP-dependent_transpt_permease"/>
</dbReference>
<comment type="subcellular location">
    <subcellularLocation>
        <location evidence="1 7">Cell membrane</location>
        <topology evidence="1 7">Multi-pass membrane protein</topology>
    </subcellularLocation>
</comment>
<feature type="transmembrane region" description="Helical" evidence="7">
    <location>
        <begin position="229"/>
        <end position="254"/>
    </location>
</feature>
<evidence type="ECO:0000256" key="4">
    <source>
        <dbReference type="ARBA" id="ARBA00022692"/>
    </source>
</evidence>
<evidence type="ECO:0000256" key="2">
    <source>
        <dbReference type="ARBA" id="ARBA00022448"/>
    </source>
</evidence>
<evidence type="ECO:0000256" key="6">
    <source>
        <dbReference type="ARBA" id="ARBA00023136"/>
    </source>
</evidence>
<feature type="domain" description="ABC transmembrane type-1" evidence="8">
    <location>
        <begin position="69"/>
        <end position="254"/>
    </location>
</feature>
<evidence type="ECO:0000313" key="10">
    <source>
        <dbReference type="Proteomes" id="UP000305238"/>
    </source>
</evidence>
<evidence type="ECO:0000256" key="5">
    <source>
        <dbReference type="ARBA" id="ARBA00022989"/>
    </source>
</evidence>
<name>A0A5S4GMS5_9ACTN</name>
<keyword evidence="3" id="KW-1003">Cell membrane</keyword>
<dbReference type="InterPro" id="IPR000515">
    <property type="entry name" value="MetI-like"/>
</dbReference>
<reference evidence="9 10" key="1">
    <citation type="submission" date="2019-05" db="EMBL/GenBank/DDBJ databases">
        <title>Draft genome sequence of Actinomadura geliboluensis A8036.</title>
        <authorList>
            <person name="Saricaoglu S."/>
            <person name="Isik K."/>
        </authorList>
    </citation>
    <scope>NUCLEOTIDE SEQUENCE [LARGE SCALE GENOMIC DNA]</scope>
    <source>
        <strain evidence="9 10">A8036</strain>
    </source>
</reference>
<dbReference type="PROSITE" id="PS50928">
    <property type="entry name" value="ABC_TM1"/>
    <property type="match status" value="1"/>
</dbReference>
<dbReference type="PANTHER" id="PTHR43386">
    <property type="entry name" value="OLIGOPEPTIDE TRANSPORT SYSTEM PERMEASE PROTEIN APPC"/>
    <property type="match status" value="1"/>
</dbReference>
<keyword evidence="5 7" id="KW-1133">Transmembrane helix</keyword>
<dbReference type="PANTHER" id="PTHR43386:SF25">
    <property type="entry name" value="PEPTIDE ABC TRANSPORTER PERMEASE PROTEIN"/>
    <property type="match status" value="1"/>
</dbReference>
<dbReference type="InterPro" id="IPR035906">
    <property type="entry name" value="MetI-like_sf"/>
</dbReference>
<keyword evidence="6 7" id="KW-0472">Membrane</keyword>
<comment type="caution">
    <text evidence="9">The sequence shown here is derived from an EMBL/GenBank/DDBJ whole genome shotgun (WGS) entry which is preliminary data.</text>
</comment>
<dbReference type="OrthoDB" id="6637947at2"/>
<gene>
    <name evidence="9" type="ORF">ETD96_25930</name>
</gene>
<evidence type="ECO:0000313" key="9">
    <source>
        <dbReference type="EMBL" id="TMR34109.1"/>
    </source>
</evidence>